<feature type="compositionally biased region" description="Basic and acidic residues" evidence="5">
    <location>
        <begin position="327"/>
        <end position="385"/>
    </location>
</feature>
<organism evidence="6 7">
    <name type="scientific">Penicillium angulare</name>
    <dbReference type="NCBI Taxonomy" id="116970"/>
    <lineage>
        <taxon>Eukaryota</taxon>
        <taxon>Fungi</taxon>
        <taxon>Dikarya</taxon>
        <taxon>Ascomycota</taxon>
        <taxon>Pezizomycotina</taxon>
        <taxon>Eurotiomycetes</taxon>
        <taxon>Eurotiomycetidae</taxon>
        <taxon>Eurotiales</taxon>
        <taxon>Aspergillaceae</taxon>
        <taxon>Penicillium</taxon>
    </lineage>
</organism>
<feature type="compositionally biased region" description="Low complexity" evidence="5">
    <location>
        <begin position="22"/>
        <end position="38"/>
    </location>
</feature>
<name>A0A9W9KIN7_9EURO</name>
<keyword evidence="3" id="KW-0804">Transcription</keyword>
<dbReference type="PANTHER" id="PTHR13408">
    <property type="entry name" value="DNA-DIRECTED RNA POLYMERASE III"/>
    <property type="match status" value="1"/>
</dbReference>
<evidence type="ECO:0000256" key="1">
    <source>
        <dbReference type="ARBA" id="ARBA00004123"/>
    </source>
</evidence>
<dbReference type="GO" id="GO:0042797">
    <property type="term" value="P:tRNA transcription by RNA polymerase III"/>
    <property type="evidence" value="ECO:0007669"/>
    <property type="project" value="TreeGrafter"/>
</dbReference>
<feature type="compositionally biased region" description="Acidic residues" evidence="5">
    <location>
        <begin position="386"/>
        <end position="395"/>
    </location>
</feature>
<feature type="compositionally biased region" description="Basic residues" evidence="5">
    <location>
        <begin position="1"/>
        <end position="11"/>
    </location>
</feature>
<sequence length="587" mass="63550">MPPKASTRRTAAKLEASASGESSQNAPAPTQAPAQGSGATPGPSGRPPVQRLQTLKKRTPGGSITPSTTRSPSALGGEPAPKPFKFRPKAVQRKTKEEREAIERVEQERNEERMREAAAIQRGRGGGGRGSRGSFRGRGGAGGMGAGGPLGSGFGGVFRGRGGGFGGGSGGGGGGGGGGGRSRMRSGFTANARDQEYDSSDDELRVSIDKINIDEDEEDDFDDVKGKMPARRREKGLRPVRVTRHEHEERVVHVNMESSSNKAAEIREQAQKDAAEVVDDKSSPEEDNVEQPRVKAEPTDDNDTPMEDVPAADDDFLPRQRYRVRRKTSDPLEVEEKKKDKEELPPTAVKRDARDLLRTKEETDEYDRHEEDLKHVLELLTHQEPESEPEPEADTETEREKSQGAPETTTGDGTEPNEEEPPIEKLANQHLLGQLFLMQFPPMTPNLTIPGSNGAPASGTTRPQTQDQPDIKPEIGDQDVQITGEGEAESDGPSEMITAATNWSLPAGRVGKLNVHKSGRVTMDWGGVSFELDRATGVDFVQEALIVSQPEADASGQPPKDDRRHEAWSMGQLSGKFTVMPNWDSML</sequence>
<feature type="compositionally biased region" description="Basic residues" evidence="5">
    <location>
        <begin position="84"/>
        <end position="93"/>
    </location>
</feature>
<dbReference type="GO" id="GO:0005666">
    <property type="term" value="C:RNA polymerase III complex"/>
    <property type="evidence" value="ECO:0007669"/>
    <property type="project" value="InterPro"/>
</dbReference>
<keyword evidence="7" id="KW-1185">Reference proteome</keyword>
<evidence type="ECO:0008006" key="8">
    <source>
        <dbReference type="Google" id="ProtNLM"/>
    </source>
</evidence>
<gene>
    <name evidence="6" type="ORF">N7456_003357</name>
</gene>
<evidence type="ECO:0000256" key="3">
    <source>
        <dbReference type="ARBA" id="ARBA00023163"/>
    </source>
</evidence>
<feature type="compositionally biased region" description="Basic and acidic residues" evidence="5">
    <location>
        <begin position="264"/>
        <end position="298"/>
    </location>
</feature>
<feature type="compositionally biased region" description="Polar residues" evidence="5">
    <location>
        <begin position="458"/>
        <end position="468"/>
    </location>
</feature>
<feature type="compositionally biased region" description="Basic and acidic residues" evidence="5">
    <location>
        <begin position="94"/>
        <end position="116"/>
    </location>
</feature>
<feature type="compositionally biased region" description="Basic and acidic residues" evidence="5">
    <location>
        <begin position="202"/>
        <end position="213"/>
    </location>
</feature>
<keyword evidence="2" id="KW-0240">DNA-directed RNA polymerase</keyword>
<feature type="compositionally biased region" description="Gly residues" evidence="5">
    <location>
        <begin position="123"/>
        <end position="181"/>
    </location>
</feature>
<dbReference type="Pfam" id="PF05132">
    <property type="entry name" value="RNA_pol_Rpc4"/>
    <property type="match status" value="1"/>
</dbReference>
<dbReference type="PANTHER" id="PTHR13408:SF0">
    <property type="entry name" value="DNA-DIRECTED RNA POLYMERASE III SUBUNIT RPC4"/>
    <property type="match status" value="1"/>
</dbReference>
<feature type="region of interest" description="Disordered" evidence="5">
    <location>
        <begin position="443"/>
        <end position="494"/>
    </location>
</feature>
<keyword evidence="4" id="KW-0539">Nucleus</keyword>
<feature type="region of interest" description="Disordered" evidence="5">
    <location>
        <begin position="1"/>
        <end position="430"/>
    </location>
</feature>
<evidence type="ECO:0000313" key="6">
    <source>
        <dbReference type="EMBL" id="KAJ5106682.1"/>
    </source>
</evidence>
<evidence type="ECO:0000256" key="5">
    <source>
        <dbReference type="SAM" id="MobiDB-lite"/>
    </source>
</evidence>
<proteinExistence type="predicted"/>
<dbReference type="OrthoDB" id="5836119at2759"/>
<feature type="region of interest" description="Disordered" evidence="5">
    <location>
        <begin position="550"/>
        <end position="571"/>
    </location>
</feature>
<evidence type="ECO:0000256" key="4">
    <source>
        <dbReference type="ARBA" id="ARBA00023242"/>
    </source>
</evidence>
<dbReference type="GO" id="GO:0003677">
    <property type="term" value="F:DNA binding"/>
    <property type="evidence" value="ECO:0007669"/>
    <property type="project" value="InterPro"/>
</dbReference>
<feature type="compositionally biased region" description="Basic and acidic residues" evidence="5">
    <location>
        <begin position="243"/>
        <end position="252"/>
    </location>
</feature>
<dbReference type="EMBL" id="JAPQKH010000003">
    <property type="protein sequence ID" value="KAJ5106682.1"/>
    <property type="molecule type" value="Genomic_DNA"/>
</dbReference>
<protein>
    <recommendedName>
        <fullName evidence="8">RNA polymerase III Rpc4</fullName>
    </recommendedName>
</protein>
<dbReference type="InterPro" id="IPR007811">
    <property type="entry name" value="RPC4"/>
</dbReference>
<evidence type="ECO:0000313" key="7">
    <source>
        <dbReference type="Proteomes" id="UP001149165"/>
    </source>
</evidence>
<comment type="caution">
    <text evidence="6">The sequence shown here is derived from an EMBL/GenBank/DDBJ whole genome shotgun (WGS) entry which is preliminary data.</text>
</comment>
<feature type="compositionally biased region" description="Acidic residues" evidence="5">
    <location>
        <begin position="299"/>
        <end position="315"/>
    </location>
</feature>
<comment type="subcellular location">
    <subcellularLocation>
        <location evidence="1">Nucleus</location>
    </subcellularLocation>
</comment>
<evidence type="ECO:0000256" key="2">
    <source>
        <dbReference type="ARBA" id="ARBA00022478"/>
    </source>
</evidence>
<feature type="compositionally biased region" description="Polar residues" evidence="5">
    <location>
        <begin position="62"/>
        <end position="72"/>
    </location>
</feature>
<accession>A0A9W9KIN7</accession>
<reference evidence="6" key="1">
    <citation type="submission" date="2022-11" db="EMBL/GenBank/DDBJ databases">
        <authorList>
            <person name="Petersen C."/>
        </authorList>
    </citation>
    <scope>NUCLEOTIDE SEQUENCE</scope>
    <source>
        <strain evidence="6">IBT 30069</strain>
    </source>
</reference>
<dbReference type="AlphaFoldDB" id="A0A9W9KIN7"/>
<dbReference type="Proteomes" id="UP001149165">
    <property type="component" value="Unassembled WGS sequence"/>
</dbReference>
<reference evidence="6" key="2">
    <citation type="journal article" date="2023" name="IMA Fungus">
        <title>Comparative genomic study of the Penicillium genus elucidates a diverse pangenome and 15 lateral gene transfer events.</title>
        <authorList>
            <person name="Petersen C."/>
            <person name="Sorensen T."/>
            <person name="Nielsen M.R."/>
            <person name="Sondergaard T.E."/>
            <person name="Sorensen J.L."/>
            <person name="Fitzpatrick D.A."/>
            <person name="Frisvad J.C."/>
            <person name="Nielsen K.L."/>
        </authorList>
    </citation>
    <scope>NUCLEOTIDE SEQUENCE</scope>
    <source>
        <strain evidence="6">IBT 30069</strain>
    </source>
</reference>